<comment type="catalytic activity">
    <reaction evidence="8">
        <text>Couples ATP hydrolysis with the unwinding of duplex DNA by translocating in the 3'-5' direction.</text>
        <dbReference type="EC" id="5.6.2.4"/>
    </reaction>
</comment>
<protein>
    <recommendedName>
        <fullName evidence="9">DNA 3'-5' helicase</fullName>
        <ecNumber evidence="9">5.6.2.4</ecNumber>
    </recommendedName>
</protein>
<evidence type="ECO:0000256" key="8">
    <source>
        <dbReference type="ARBA" id="ARBA00034617"/>
    </source>
</evidence>
<accession>A0ABX8ENY9</accession>
<evidence type="ECO:0000313" key="16">
    <source>
        <dbReference type="Proteomes" id="UP000679307"/>
    </source>
</evidence>
<evidence type="ECO:0000259" key="13">
    <source>
        <dbReference type="PROSITE" id="PS51198"/>
    </source>
</evidence>
<feature type="binding site" evidence="11">
    <location>
        <begin position="41"/>
        <end position="48"/>
    </location>
    <ligand>
        <name>ATP</name>
        <dbReference type="ChEBI" id="CHEBI:30616"/>
    </ligand>
</feature>
<dbReference type="GO" id="GO:0016787">
    <property type="term" value="F:hydrolase activity"/>
    <property type="evidence" value="ECO:0007669"/>
    <property type="project" value="UniProtKB-KW"/>
</dbReference>
<name>A0ABX8ENY9_9ACTN</name>
<evidence type="ECO:0000256" key="3">
    <source>
        <dbReference type="ARBA" id="ARBA00022801"/>
    </source>
</evidence>
<dbReference type="CDD" id="cd17932">
    <property type="entry name" value="DEXQc_UvrD"/>
    <property type="match status" value="1"/>
</dbReference>
<evidence type="ECO:0000313" key="15">
    <source>
        <dbReference type="EMBL" id="QVT80852.1"/>
    </source>
</evidence>
<keyword evidence="16" id="KW-1185">Reference proteome</keyword>
<keyword evidence="3 11" id="KW-0378">Hydrolase</keyword>
<sequence>MTPRRIDTPEELQRAMRTEHPPSPQQWAAITAPLAPAVVIAGAGSGKTTLMAARVVYLVLTGQVRPEQVLGLTFTTKAAAELRTRIRDALVAAGALPAPGAVTAAPPPGADGPDGPDGPDGADDPVEPTVLTYNAYAAQLLTEHGLLIGHEPDTRVVTDAARFQLGGRVVDRFPGDVQHLTDHPPTAIQNLLALDGSMSEHLRDADDVRRVDAEARAAFVRARDAEVAGKDRKGHREAVEKAIHAIDRRDELLGLVKAYRRLKADLGLMDFSDQIELGARLADERPEVGERERGRFAVVLLDEYQDTSVAQALMLSRLFSGPDPARGRGHAVTAVGDPNQAIYGWRGASVSNILGFARSFPPATGTAQRFPLSVNRRSDTLVLDVANRVAAPLMDLYDEVEQLLPSPTAAPGEVGLHVHETHADELAWLARAVRAEHDDGRAWSDVGVLVRDNSHAAEVFDALSGADVPVEIVGLSGLLRLPEVAEVVATLHLMQDVTANAALLTLLTGPRWAVGPRDLRLLQQRAAELAGGRGRPTEAAAGIGEQLLAIADGVDPAEVAALDDALHDPGPGGYSPAARERFALLVDELRSLRGHVGEPLLDLVRRIMDASGVDVELASAVGPAAATRRENLDLFVKAVADFRGVDGEVTLPALLAYLTAEEDGAGLDLATPTEADSVKLLTVHRSKGLEWPTVFLVGVGETRFPSNRSRTLWTSSPAVLPAPLRGDADDLPQLAGHDKEALEAYRQATRDHDAQEELRLAYVALTRAEHREHVSSYCWGSRSTPFGPSAYQRTVRELLAERGLEVASWREKPAKGEPNPYADVDTSVPWPHAGRGAETALRLEAAARVQAVREASHRSAAPPPGAEPDVIEAARIAEWDDEIERLLTEARSARAGSREVTLPSSLSATSLGRLREDPEAFARDLARPMPRPPAPEARFGTRFHAWVEARFGQQLLLDPDDLPGRADGDIEDDADLAALAASFERSEFAERAPHAVEPSFALVLAGQVVRGRIDAVYAEEVDGRPGFLLVDWKTSRAPNADPLQLAVYRLAWAELHGMEPAQVRAAFFYVRTGRLVEPPDLPGRPELEALLSPSG</sequence>
<feature type="region of interest" description="Disordered" evidence="12">
    <location>
        <begin position="99"/>
        <end position="125"/>
    </location>
</feature>
<dbReference type="InterPro" id="IPR038726">
    <property type="entry name" value="PDDEXK_AddAB-type"/>
</dbReference>
<keyword evidence="6" id="KW-0234">DNA repair</keyword>
<feature type="compositionally biased region" description="Basic and acidic residues" evidence="12">
    <location>
        <begin position="1"/>
        <end position="20"/>
    </location>
</feature>
<dbReference type="Pfam" id="PF13361">
    <property type="entry name" value="UvrD_C"/>
    <property type="match status" value="2"/>
</dbReference>
<evidence type="ECO:0000256" key="2">
    <source>
        <dbReference type="ARBA" id="ARBA00022763"/>
    </source>
</evidence>
<dbReference type="PANTHER" id="PTHR11070">
    <property type="entry name" value="UVRD / RECB / PCRA DNA HELICASE FAMILY MEMBER"/>
    <property type="match status" value="1"/>
</dbReference>
<keyword evidence="2" id="KW-0227">DNA damage</keyword>
<dbReference type="EC" id="5.6.2.4" evidence="9"/>
<dbReference type="InterPro" id="IPR014016">
    <property type="entry name" value="UvrD-like_ATP-bd"/>
</dbReference>
<dbReference type="InterPro" id="IPR000212">
    <property type="entry name" value="DNA_helicase_UvrD/REP"/>
</dbReference>
<organism evidence="15 16">
    <name type="scientific">Nocardioides aquaticus</name>
    <dbReference type="NCBI Taxonomy" id="160826"/>
    <lineage>
        <taxon>Bacteria</taxon>
        <taxon>Bacillati</taxon>
        <taxon>Actinomycetota</taxon>
        <taxon>Actinomycetes</taxon>
        <taxon>Propionibacteriales</taxon>
        <taxon>Nocardioidaceae</taxon>
        <taxon>Nocardioides</taxon>
    </lineage>
</organism>
<evidence type="ECO:0000256" key="6">
    <source>
        <dbReference type="ARBA" id="ARBA00023204"/>
    </source>
</evidence>
<evidence type="ECO:0000256" key="1">
    <source>
        <dbReference type="ARBA" id="ARBA00022741"/>
    </source>
</evidence>
<keyword evidence="4 11" id="KW-0347">Helicase</keyword>
<evidence type="ECO:0000256" key="12">
    <source>
        <dbReference type="SAM" id="MobiDB-lite"/>
    </source>
</evidence>
<dbReference type="Proteomes" id="UP000679307">
    <property type="component" value="Chromosome"/>
</dbReference>
<dbReference type="Pfam" id="PF00580">
    <property type="entry name" value="UvrD-helicase"/>
    <property type="match status" value="1"/>
</dbReference>
<dbReference type="PROSITE" id="PS51198">
    <property type="entry name" value="UVRD_HELICASE_ATP_BIND"/>
    <property type="match status" value="1"/>
</dbReference>
<evidence type="ECO:0000256" key="10">
    <source>
        <dbReference type="ARBA" id="ARBA00048988"/>
    </source>
</evidence>
<feature type="region of interest" description="Disordered" evidence="12">
    <location>
        <begin position="1"/>
        <end position="24"/>
    </location>
</feature>
<feature type="domain" description="UvrD-like helicase C-terminal" evidence="14">
    <location>
        <begin position="380"/>
        <end position="688"/>
    </location>
</feature>
<keyword evidence="5 11" id="KW-0067">ATP-binding</keyword>
<evidence type="ECO:0000256" key="9">
    <source>
        <dbReference type="ARBA" id="ARBA00034808"/>
    </source>
</evidence>
<keyword evidence="1 11" id="KW-0547">Nucleotide-binding</keyword>
<evidence type="ECO:0000256" key="4">
    <source>
        <dbReference type="ARBA" id="ARBA00022806"/>
    </source>
</evidence>
<dbReference type="InterPro" id="IPR014017">
    <property type="entry name" value="DNA_helicase_UvrD-like_C"/>
</dbReference>
<dbReference type="EMBL" id="CP075371">
    <property type="protein sequence ID" value="QVT80852.1"/>
    <property type="molecule type" value="Genomic_DNA"/>
</dbReference>
<gene>
    <name evidence="15" type="primary">pcrA</name>
    <name evidence="15" type="ORF">ENKNEFLB_03253</name>
</gene>
<evidence type="ECO:0000256" key="5">
    <source>
        <dbReference type="ARBA" id="ARBA00022840"/>
    </source>
</evidence>
<dbReference type="PROSITE" id="PS51217">
    <property type="entry name" value="UVRD_HELICASE_CTER"/>
    <property type="match status" value="1"/>
</dbReference>
<comment type="catalytic activity">
    <reaction evidence="10">
        <text>ATP + H2O = ADP + phosphate + H(+)</text>
        <dbReference type="Rhea" id="RHEA:13065"/>
        <dbReference type="ChEBI" id="CHEBI:15377"/>
        <dbReference type="ChEBI" id="CHEBI:15378"/>
        <dbReference type="ChEBI" id="CHEBI:30616"/>
        <dbReference type="ChEBI" id="CHEBI:43474"/>
        <dbReference type="ChEBI" id="CHEBI:456216"/>
        <dbReference type="EC" id="5.6.2.4"/>
    </reaction>
</comment>
<dbReference type="RefSeq" id="WP_246535600.1">
    <property type="nucleotide sequence ID" value="NZ_CP075371.1"/>
</dbReference>
<evidence type="ECO:0000256" key="7">
    <source>
        <dbReference type="ARBA" id="ARBA00023235"/>
    </source>
</evidence>
<evidence type="ECO:0000256" key="11">
    <source>
        <dbReference type="PROSITE-ProRule" id="PRU00560"/>
    </source>
</evidence>
<proteinExistence type="predicted"/>
<dbReference type="Pfam" id="PF12705">
    <property type="entry name" value="PDDEXK_1"/>
    <property type="match status" value="1"/>
</dbReference>
<dbReference type="GO" id="GO:0003678">
    <property type="term" value="F:DNA helicase activity"/>
    <property type="evidence" value="ECO:0007669"/>
    <property type="project" value="UniProtKB-EC"/>
</dbReference>
<reference evidence="15 16" key="1">
    <citation type="submission" date="2021-05" db="EMBL/GenBank/DDBJ databases">
        <title>Complete genome of Nocardioides aquaticus KCTC 9944T isolated from meromictic and hypersaline Ekho Lake, Antarctica.</title>
        <authorList>
            <person name="Hwang K."/>
            <person name="Kim K.M."/>
            <person name="Choe H."/>
        </authorList>
    </citation>
    <scope>NUCLEOTIDE SEQUENCE [LARGE SCALE GENOMIC DNA]</scope>
    <source>
        <strain evidence="15 16">KCTC 9944</strain>
    </source>
</reference>
<evidence type="ECO:0000259" key="14">
    <source>
        <dbReference type="PROSITE" id="PS51217"/>
    </source>
</evidence>
<dbReference type="PANTHER" id="PTHR11070:SF55">
    <property type="entry name" value="DNA 3'-5' HELICASE"/>
    <property type="match status" value="1"/>
</dbReference>
<keyword evidence="7" id="KW-0413">Isomerase</keyword>
<feature type="domain" description="UvrD-like helicase ATP-binding" evidence="13">
    <location>
        <begin position="20"/>
        <end position="379"/>
    </location>
</feature>